<feature type="region of interest" description="Disordered" evidence="1">
    <location>
        <begin position="181"/>
        <end position="203"/>
    </location>
</feature>
<evidence type="ECO:0000313" key="3">
    <source>
        <dbReference type="Proteomes" id="UP000838756"/>
    </source>
</evidence>
<reference evidence="2" key="1">
    <citation type="submission" date="2022-03" db="EMBL/GenBank/DDBJ databases">
        <authorList>
            <person name="Lindestad O."/>
        </authorList>
    </citation>
    <scope>NUCLEOTIDE SEQUENCE</scope>
</reference>
<feature type="compositionally biased region" description="Acidic residues" evidence="1">
    <location>
        <begin position="128"/>
        <end position="144"/>
    </location>
</feature>
<dbReference type="InterPro" id="IPR034754">
    <property type="entry name" value="GEMIN8"/>
</dbReference>
<evidence type="ECO:0000313" key="2">
    <source>
        <dbReference type="EMBL" id="CAH2232647.1"/>
    </source>
</evidence>
<sequence>MVPTKQGSKNKISQSITPTDTESHSVTKGRNKKNKKKSSGQKRTKPKNVKNFCVSNAMTTWAENFTVAATWQLKHQLAYWKARAVSLQYENNVLHDVIRINHLEVPTTSKSAAVEESDCSSENSEHSDCEEEENDTNDIESESGNEEHKDEDVEVSEEFIQFLTANAKYKEDARLERERFKAKLEEESTPDLPESQESAEAKISRNKELYGDKYKRIIALEMYLMSDFQNELDKHKSAYWPNIPFNFNS</sequence>
<dbReference type="EMBL" id="CAKXAJ010024914">
    <property type="protein sequence ID" value="CAH2232647.1"/>
    <property type="molecule type" value="Genomic_DNA"/>
</dbReference>
<protein>
    <submittedName>
        <fullName evidence="2">Jg5277 protein</fullName>
    </submittedName>
</protein>
<dbReference type="GO" id="GO:0000387">
    <property type="term" value="P:spliceosomal snRNP assembly"/>
    <property type="evidence" value="ECO:0007669"/>
    <property type="project" value="InterPro"/>
</dbReference>
<accession>A0A8S4R7M5</accession>
<comment type="caution">
    <text evidence="2">The sequence shown here is derived from an EMBL/GenBank/DDBJ whole genome shotgun (WGS) entry which is preliminary data.</text>
</comment>
<evidence type="ECO:0000256" key="1">
    <source>
        <dbReference type="SAM" id="MobiDB-lite"/>
    </source>
</evidence>
<feature type="compositionally biased region" description="Polar residues" evidence="1">
    <location>
        <begin position="1"/>
        <end position="26"/>
    </location>
</feature>
<name>A0A8S4R7M5_9NEOP</name>
<dbReference type="Proteomes" id="UP000838756">
    <property type="component" value="Unassembled WGS sequence"/>
</dbReference>
<dbReference type="PANTHER" id="PTHR16238:SF7">
    <property type="entry name" value="GEM-ASSOCIATED PROTEIN 8"/>
    <property type="match status" value="1"/>
</dbReference>
<dbReference type="OrthoDB" id="5989213at2759"/>
<feature type="region of interest" description="Disordered" evidence="1">
    <location>
        <begin position="1"/>
        <end position="49"/>
    </location>
</feature>
<organism evidence="2 3">
    <name type="scientific">Pararge aegeria aegeria</name>
    <dbReference type="NCBI Taxonomy" id="348720"/>
    <lineage>
        <taxon>Eukaryota</taxon>
        <taxon>Metazoa</taxon>
        <taxon>Ecdysozoa</taxon>
        <taxon>Arthropoda</taxon>
        <taxon>Hexapoda</taxon>
        <taxon>Insecta</taxon>
        <taxon>Pterygota</taxon>
        <taxon>Neoptera</taxon>
        <taxon>Endopterygota</taxon>
        <taxon>Lepidoptera</taxon>
        <taxon>Glossata</taxon>
        <taxon>Ditrysia</taxon>
        <taxon>Papilionoidea</taxon>
        <taxon>Nymphalidae</taxon>
        <taxon>Satyrinae</taxon>
        <taxon>Satyrini</taxon>
        <taxon>Parargina</taxon>
        <taxon>Pararge</taxon>
    </lineage>
</organism>
<dbReference type="GO" id="GO:0032797">
    <property type="term" value="C:SMN complex"/>
    <property type="evidence" value="ECO:0007669"/>
    <property type="project" value="InterPro"/>
</dbReference>
<feature type="compositionally biased region" description="Basic residues" evidence="1">
    <location>
        <begin position="27"/>
        <end position="48"/>
    </location>
</feature>
<dbReference type="AlphaFoldDB" id="A0A8S4R7M5"/>
<gene>
    <name evidence="2" type="primary">jg5277</name>
    <name evidence="2" type="ORF">PAEG_LOCUS10872</name>
</gene>
<proteinExistence type="predicted"/>
<feature type="region of interest" description="Disordered" evidence="1">
    <location>
        <begin position="107"/>
        <end position="154"/>
    </location>
</feature>
<keyword evidence="3" id="KW-1185">Reference proteome</keyword>
<dbReference type="PANTHER" id="PTHR16238">
    <property type="entry name" value="GEM-ASSOCIATED PROTEIN 8"/>
    <property type="match status" value="1"/>
</dbReference>